<feature type="compositionally biased region" description="Basic and acidic residues" evidence="1">
    <location>
        <begin position="250"/>
        <end position="276"/>
    </location>
</feature>
<dbReference type="SUPFAM" id="SSF52540">
    <property type="entry name" value="P-loop containing nucleoside triphosphate hydrolases"/>
    <property type="match status" value="1"/>
</dbReference>
<feature type="region of interest" description="Disordered" evidence="1">
    <location>
        <begin position="128"/>
        <end position="167"/>
    </location>
</feature>
<feature type="region of interest" description="Disordered" evidence="1">
    <location>
        <begin position="27"/>
        <end position="65"/>
    </location>
</feature>
<feature type="compositionally biased region" description="Basic and acidic residues" evidence="1">
    <location>
        <begin position="128"/>
        <end position="139"/>
    </location>
</feature>
<evidence type="ECO:0000256" key="2">
    <source>
        <dbReference type="SAM" id="Phobius"/>
    </source>
</evidence>
<organism evidence="5 6">
    <name type="scientific">Chondromyces crocatus</name>
    <dbReference type="NCBI Taxonomy" id="52"/>
    <lineage>
        <taxon>Bacteria</taxon>
        <taxon>Pseudomonadati</taxon>
        <taxon>Myxococcota</taxon>
        <taxon>Polyangia</taxon>
        <taxon>Polyangiales</taxon>
        <taxon>Polyangiaceae</taxon>
        <taxon>Chondromyces</taxon>
    </lineage>
</organism>
<feature type="transmembrane region" description="Helical" evidence="2">
    <location>
        <begin position="511"/>
        <end position="531"/>
    </location>
</feature>
<feature type="signal peptide" evidence="3">
    <location>
        <begin position="1"/>
        <end position="26"/>
    </location>
</feature>
<reference evidence="5 6" key="1">
    <citation type="submission" date="2015-07" db="EMBL/GenBank/DDBJ databases">
        <title>Genome analysis of myxobacterium Chondromyces crocatus Cm c5 reveals a high potential for natural compound synthesis and the genetic basis for the loss of fruiting body formation.</title>
        <authorList>
            <person name="Zaburannyi N."/>
            <person name="Bunk B."/>
            <person name="Maier J."/>
            <person name="Overmann J."/>
            <person name="Mueller R."/>
        </authorList>
    </citation>
    <scope>NUCLEOTIDE SEQUENCE [LARGE SCALE GENOMIC DNA]</scope>
    <source>
        <strain evidence="5 6">Cm c5</strain>
    </source>
</reference>
<evidence type="ECO:0000259" key="4">
    <source>
        <dbReference type="Pfam" id="PF13401"/>
    </source>
</evidence>
<dbReference type="Proteomes" id="UP000067626">
    <property type="component" value="Chromosome"/>
</dbReference>
<feature type="transmembrane region" description="Helical" evidence="2">
    <location>
        <begin position="458"/>
        <end position="481"/>
    </location>
</feature>
<feature type="region of interest" description="Disordered" evidence="1">
    <location>
        <begin position="247"/>
        <end position="282"/>
    </location>
</feature>
<keyword evidence="2" id="KW-0812">Transmembrane</keyword>
<dbReference type="RefSeq" id="WP_050429435.1">
    <property type="nucleotide sequence ID" value="NZ_CP012159.1"/>
</dbReference>
<evidence type="ECO:0000313" key="5">
    <source>
        <dbReference type="EMBL" id="AKT37005.1"/>
    </source>
</evidence>
<keyword evidence="2" id="KW-1133">Transmembrane helix</keyword>
<feature type="domain" description="ORC1/DEAH AAA+ ATPase" evidence="4">
    <location>
        <begin position="770"/>
        <end position="877"/>
    </location>
</feature>
<accession>A0A0K1E816</accession>
<dbReference type="InterPro" id="IPR049945">
    <property type="entry name" value="AAA_22"/>
</dbReference>
<dbReference type="KEGG" id="ccro:CMC5_011310"/>
<dbReference type="GO" id="GO:0016887">
    <property type="term" value="F:ATP hydrolysis activity"/>
    <property type="evidence" value="ECO:0007669"/>
    <property type="project" value="InterPro"/>
</dbReference>
<proteinExistence type="predicted"/>
<feature type="region of interest" description="Disordered" evidence="1">
    <location>
        <begin position="206"/>
        <end position="225"/>
    </location>
</feature>
<feature type="chain" id="PRO_5005458987" description="ORC1/DEAH AAA+ ATPase domain-containing protein" evidence="3">
    <location>
        <begin position="27"/>
        <end position="1081"/>
    </location>
</feature>
<dbReference type="OrthoDB" id="5523734at2"/>
<name>A0A0K1E816_CHOCO</name>
<dbReference type="Pfam" id="PF13401">
    <property type="entry name" value="AAA_22"/>
    <property type="match status" value="1"/>
</dbReference>
<dbReference type="STRING" id="52.CMC5_011310"/>
<keyword evidence="2" id="KW-0472">Membrane</keyword>
<evidence type="ECO:0000313" key="6">
    <source>
        <dbReference type="Proteomes" id="UP000067626"/>
    </source>
</evidence>
<feature type="transmembrane region" description="Helical" evidence="2">
    <location>
        <begin position="668"/>
        <end position="690"/>
    </location>
</feature>
<evidence type="ECO:0000256" key="3">
    <source>
        <dbReference type="SAM" id="SignalP"/>
    </source>
</evidence>
<gene>
    <name evidence="5" type="ORF">CMC5_011310</name>
</gene>
<dbReference type="EMBL" id="CP012159">
    <property type="protein sequence ID" value="AKT37005.1"/>
    <property type="molecule type" value="Genomic_DNA"/>
</dbReference>
<dbReference type="InterPro" id="IPR027417">
    <property type="entry name" value="P-loop_NTPase"/>
</dbReference>
<feature type="transmembrane region" description="Helical" evidence="2">
    <location>
        <begin position="597"/>
        <end position="617"/>
    </location>
</feature>
<evidence type="ECO:0000256" key="1">
    <source>
        <dbReference type="SAM" id="MobiDB-lite"/>
    </source>
</evidence>
<feature type="compositionally biased region" description="Basic and acidic residues" evidence="1">
    <location>
        <begin position="214"/>
        <end position="225"/>
    </location>
</feature>
<protein>
    <recommendedName>
        <fullName evidence="4">ORC1/DEAH AAA+ ATPase domain-containing protein</fullName>
    </recommendedName>
</protein>
<sequence>MTVHRGLATLGTTLLLVALAATARSAAPGDTGTVKGASDAGIPTDAGASKDEVVDGGVPETGTDAPEATALDALAQRLELLDQQLQALRALGRGTLPERDLTCTALLGIDLTDDAAVTRRRLELGRELEAKQNTERTPELVDAGSDAGTDGGIHEAPPPRSPEVERREQELRQLEREVAEAQIALLSKPAWERRRIAEAEAERARNARQQEAAEAERNRAAEEAVAAEEARQRALVEAEQARSAAQRAIASERARAEQVRRDQARMREEISSRRSQDASASSARQARIFELVDAAEKATPGASATDALYGRIMSQLEALKPDTEAALREVSSRAEVPRYNLPADLPTGSTELGRERQELLSLAETLVEGERALILEARRLSSERMNELLAGERELNRSRVQLLGKLSQTRRDEVLGLGPEGGAQLGWEAWHVGARARWYALTRDDLGHRARAALRDPYVIGALITRGAPVLLVLAAAFYAFRRRRRIVDRSWTAASRVIRRPPLLRAIQRALDVLAALSPELIFLAAIWGIHGALGPVASFPEAQIAYELLIWYGLYRLCLNAAHRSIKWLSSTPNAPIREATSAKVLRSLRFVGRYALGVRVVLSLTAALVGEAFIHHQVRRFAWLGAIPIFLTLIRRWRGDIADAYLRLITKGALADAVRSTRDRWYGFFIAVAAFGVILLAGASSAARRFVLGFEQSRKVLAYLFRKRLERRAEEDAPRFTALGLPPDLVACFSEEPLSDPSEGIDRFPDLERFSHTFSTWRGGGRTGSMLIVGGAGAGKSSWLAAAAQRAEGVPQTRVPLPRRITSPGELYAQLGAALGAPHDARTSADALATWIRAQEPQLIVLDHAERLILRGTGAWGAWDALERLIEQVRDGAFWLCTMDLYAFHYLRFARQSEGAFRATVHLPRWTEQEIAALVHSRNARSGYSISYDDLLLEEVGGHEREARLVSTEQDYMRLLWDHANGSPRVALHFWLRSLVPDGDGQVRVRLFRSPYEDDLEALDEPSRFVLASVVWHGDVSPEEAEFSLRYPVSQCEAALVRLEELGVLAEDERRYRVTTRWQGAVNGFLLRKHLIEP</sequence>
<dbReference type="AlphaFoldDB" id="A0A0K1E816"/>
<keyword evidence="3" id="KW-0732">Signal</keyword>
<keyword evidence="6" id="KW-1185">Reference proteome</keyword>